<proteinExistence type="predicted"/>
<feature type="compositionally biased region" description="Basic and acidic residues" evidence="1">
    <location>
        <begin position="15"/>
        <end position="25"/>
    </location>
</feature>
<organism evidence="2 3">
    <name type="scientific">Paramuricea clavata</name>
    <name type="common">Red gorgonian</name>
    <name type="synonym">Violescent sea-whip</name>
    <dbReference type="NCBI Taxonomy" id="317549"/>
    <lineage>
        <taxon>Eukaryota</taxon>
        <taxon>Metazoa</taxon>
        <taxon>Cnidaria</taxon>
        <taxon>Anthozoa</taxon>
        <taxon>Octocorallia</taxon>
        <taxon>Malacalcyonacea</taxon>
        <taxon>Plexauridae</taxon>
        <taxon>Paramuricea</taxon>
    </lineage>
</organism>
<dbReference type="AlphaFoldDB" id="A0A6S7J681"/>
<feature type="compositionally biased region" description="Basic residues" evidence="1">
    <location>
        <begin position="322"/>
        <end position="331"/>
    </location>
</feature>
<evidence type="ECO:0000313" key="2">
    <source>
        <dbReference type="EMBL" id="CAB4025484.1"/>
    </source>
</evidence>
<dbReference type="PANTHER" id="PTHR34239:SF2">
    <property type="entry name" value="TRANSPOSABLE ELEMENT P TRANSPOSASE_THAP9 CONSERVED DOMAIN-CONTAINING PROTEIN"/>
    <property type="match status" value="1"/>
</dbReference>
<comment type="caution">
    <text evidence="2">The sequence shown here is derived from an EMBL/GenBank/DDBJ whole genome shotgun (WGS) entry which is preliminary data.</text>
</comment>
<reference evidence="2" key="1">
    <citation type="submission" date="2020-04" db="EMBL/GenBank/DDBJ databases">
        <authorList>
            <person name="Alioto T."/>
            <person name="Alioto T."/>
            <person name="Gomez Garrido J."/>
        </authorList>
    </citation>
    <scope>NUCLEOTIDE SEQUENCE</scope>
    <source>
        <strain evidence="2">A484AB</strain>
    </source>
</reference>
<evidence type="ECO:0000313" key="3">
    <source>
        <dbReference type="Proteomes" id="UP001152795"/>
    </source>
</evidence>
<dbReference type="EMBL" id="CACRXK020013631">
    <property type="protein sequence ID" value="CAB4025484.1"/>
    <property type="molecule type" value="Genomic_DNA"/>
</dbReference>
<dbReference type="PANTHER" id="PTHR34239">
    <property type="entry name" value="APPLE DOMAIN-CONTAINING PROTEIN"/>
    <property type="match status" value="1"/>
</dbReference>
<feature type="region of interest" description="Disordered" evidence="1">
    <location>
        <begin position="63"/>
        <end position="117"/>
    </location>
</feature>
<feature type="compositionally biased region" description="Polar residues" evidence="1">
    <location>
        <begin position="31"/>
        <end position="44"/>
    </location>
</feature>
<feature type="region of interest" description="Disordered" evidence="1">
    <location>
        <begin position="282"/>
        <end position="337"/>
    </location>
</feature>
<dbReference type="Proteomes" id="UP001152795">
    <property type="component" value="Unassembled WGS sequence"/>
</dbReference>
<name>A0A6S7J681_PARCT</name>
<feature type="region of interest" description="Disordered" evidence="1">
    <location>
        <begin position="1"/>
        <end position="44"/>
    </location>
</feature>
<gene>
    <name evidence="2" type="ORF">PACLA_8A060928</name>
</gene>
<sequence length="337" mass="37713">MADDKVNEAQGKSNFSDKDEERLLAEEGEQTQDYVTTGDTNNDSTRMWEAIKGLGKKLDLLAGTPNTRITDAPLKRKIPHTVTKESKNDAETPPGLSRQKKRKSSSVCDDASDDSDRDVTALLDKEDEQDGDESDKLLQELEEEYNSEDKTVPLVNPELWGKLGPPVKTQDLRIANVQQTIVKATVALTEATERITKVKGNIDGKQQIITSLTDSLALLGHATYDLSLRRRDIMRPSINRELRALCSPQIPVTEFLFGDDVQNSLKTIIECNKIASSTVKQGSDYKHKPTYSRGGNYKPQASQGYGHGSKPFLGQRKGYQPFKKKVWTPHHKREDMK</sequence>
<protein>
    <submittedName>
        <fullName evidence="2">Uncharacterized protein</fullName>
    </submittedName>
</protein>
<accession>A0A6S7J681</accession>
<evidence type="ECO:0000256" key="1">
    <source>
        <dbReference type="SAM" id="MobiDB-lite"/>
    </source>
</evidence>
<dbReference type="OrthoDB" id="5989726at2759"/>
<keyword evidence="3" id="KW-1185">Reference proteome</keyword>